<proteinExistence type="predicted"/>
<dbReference type="InterPro" id="IPR051533">
    <property type="entry name" value="WaaL-like"/>
</dbReference>
<dbReference type="PANTHER" id="PTHR37422:SF13">
    <property type="entry name" value="LIPOPOLYSACCHARIDE BIOSYNTHESIS PROTEIN PA4999-RELATED"/>
    <property type="match status" value="1"/>
</dbReference>
<dbReference type="EMBL" id="FNHE01000002">
    <property type="protein sequence ID" value="SDL80384.1"/>
    <property type="molecule type" value="Genomic_DNA"/>
</dbReference>
<dbReference type="PANTHER" id="PTHR37422">
    <property type="entry name" value="TEICHURONIC ACID BIOSYNTHESIS PROTEIN TUAE"/>
    <property type="match status" value="1"/>
</dbReference>
<feature type="transmembrane region" description="Helical" evidence="5">
    <location>
        <begin position="78"/>
        <end position="97"/>
    </location>
</feature>
<organism evidence="7 8">
    <name type="scientific">Geodermatophilus siccatus</name>
    <dbReference type="NCBI Taxonomy" id="1137991"/>
    <lineage>
        <taxon>Bacteria</taxon>
        <taxon>Bacillati</taxon>
        <taxon>Actinomycetota</taxon>
        <taxon>Actinomycetes</taxon>
        <taxon>Geodermatophilales</taxon>
        <taxon>Geodermatophilaceae</taxon>
        <taxon>Geodermatophilus</taxon>
    </lineage>
</organism>
<feature type="transmembrane region" description="Helical" evidence="5">
    <location>
        <begin position="131"/>
        <end position="154"/>
    </location>
</feature>
<feature type="transmembrane region" description="Helical" evidence="5">
    <location>
        <begin position="103"/>
        <end position="124"/>
    </location>
</feature>
<comment type="subcellular location">
    <subcellularLocation>
        <location evidence="1">Membrane</location>
        <topology evidence="1">Multi-pass membrane protein</topology>
    </subcellularLocation>
</comment>
<dbReference type="GO" id="GO:0016020">
    <property type="term" value="C:membrane"/>
    <property type="evidence" value="ECO:0007669"/>
    <property type="project" value="UniProtKB-SubCell"/>
</dbReference>
<dbReference type="OrthoDB" id="3712354at2"/>
<feature type="domain" description="O-antigen ligase-related" evidence="6">
    <location>
        <begin position="199"/>
        <end position="341"/>
    </location>
</feature>
<evidence type="ECO:0000256" key="2">
    <source>
        <dbReference type="ARBA" id="ARBA00022692"/>
    </source>
</evidence>
<keyword evidence="8" id="KW-1185">Reference proteome</keyword>
<dbReference type="InterPro" id="IPR007016">
    <property type="entry name" value="O-antigen_ligase-rel_domated"/>
</dbReference>
<dbReference type="Pfam" id="PF04932">
    <property type="entry name" value="Wzy_C"/>
    <property type="match status" value="1"/>
</dbReference>
<feature type="transmembrane region" description="Helical" evidence="5">
    <location>
        <begin position="192"/>
        <end position="209"/>
    </location>
</feature>
<evidence type="ECO:0000256" key="1">
    <source>
        <dbReference type="ARBA" id="ARBA00004141"/>
    </source>
</evidence>
<dbReference type="Proteomes" id="UP000198680">
    <property type="component" value="Unassembled WGS sequence"/>
</dbReference>
<evidence type="ECO:0000259" key="6">
    <source>
        <dbReference type="Pfam" id="PF04932"/>
    </source>
</evidence>
<dbReference type="AlphaFoldDB" id="A0A1G9N1X9"/>
<evidence type="ECO:0000256" key="5">
    <source>
        <dbReference type="SAM" id="Phobius"/>
    </source>
</evidence>
<keyword evidence="4 5" id="KW-0472">Membrane</keyword>
<protein>
    <submittedName>
        <fullName evidence="7">O-antigen ligase like membrane protein</fullName>
    </submittedName>
</protein>
<name>A0A1G9N1X9_9ACTN</name>
<sequence>MPAAPGAPERAGPAARSRRPAAGLLRVTLVATLALAPLEGYLQAVDANLGKVAPALFLLAWVANRMVHDRPIGASHPVTWCAVGLLPVVLASTAVNLDNGHALAYAVRWLPFLLLVVALVDVLTHDVDVWVALYALVAGAAASALGAVVSFAFLGSPRATGPLEDPNDLAYVITAAVPIVLLAVRKAARPSGALAWGAVLALLLVGALATLSRGGILATTAVLVWALLRGLVPARFLAAAGALLAALAVPILLLAQDVVQQALDQKQYIAATNVDTRLLRWQAAARMLADNPLLGVGPGGFRSGYVEYSGFAELAERTPVAHEMYLEVGAELGAVALLLFVGGIVAALVASEQAVRRRRAEGAGVRDAAVLAALAVQGSLLAVCVSSVFLSEQYYMPLWAGLSIAAAIDLRSRGGERST</sequence>
<dbReference type="STRING" id="1137991.SAMN05660642_00858"/>
<feature type="transmembrane region" description="Helical" evidence="5">
    <location>
        <begin position="237"/>
        <end position="255"/>
    </location>
</feature>
<dbReference type="GO" id="GO:0016874">
    <property type="term" value="F:ligase activity"/>
    <property type="evidence" value="ECO:0007669"/>
    <property type="project" value="UniProtKB-KW"/>
</dbReference>
<feature type="transmembrane region" description="Helical" evidence="5">
    <location>
        <begin position="332"/>
        <end position="350"/>
    </location>
</feature>
<feature type="transmembrane region" description="Helical" evidence="5">
    <location>
        <begin position="169"/>
        <end position="185"/>
    </location>
</feature>
<gene>
    <name evidence="7" type="ORF">SAMN05660642_00858</name>
</gene>
<reference evidence="8" key="1">
    <citation type="submission" date="2016-10" db="EMBL/GenBank/DDBJ databases">
        <authorList>
            <person name="Varghese N."/>
            <person name="Submissions S."/>
        </authorList>
    </citation>
    <scope>NUCLEOTIDE SEQUENCE [LARGE SCALE GENOMIC DNA]</scope>
    <source>
        <strain evidence="8">DSM 45419</strain>
    </source>
</reference>
<evidence type="ECO:0000256" key="4">
    <source>
        <dbReference type="ARBA" id="ARBA00023136"/>
    </source>
</evidence>
<keyword evidence="7" id="KW-0436">Ligase</keyword>
<evidence type="ECO:0000313" key="7">
    <source>
        <dbReference type="EMBL" id="SDL80384.1"/>
    </source>
</evidence>
<evidence type="ECO:0000313" key="8">
    <source>
        <dbReference type="Proteomes" id="UP000198680"/>
    </source>
</evidence>
<keyword evidence="3 5" id="KW-1133">Transmembrane helix</keyword>
<feature type="transmembrane region" description="Helical" evidence="5">
    <location>
        <begin position="215"/>
        <end position="232"/>
    </location>
</feature>
<evidence type="ECO:0000256" key="3">
    <source>
        <dbReference type="ARBA" id="ARBA00022989"/>
    </source>
</evidence>
<feature type="transmembrane region" description="Helical" evidence="5">
    <location>
        <begin position="370"/>
        <end position="388"/>
    </location>
</feature>
<keyword evidence="2 5" id="KW-0812">Transmembrane</keyword>
<accession>A0A1G9N1X9</accession>